<dbReference type="GO" id="GO:0140359">
    <property type="term" value="F:ABC-type transporter activity"/>
    <property type="evidence" value="ECO:0007669"/>
    <property type="project" value="InterPro"/>
</dbReference>
<dbReference type="PROSITE" id="PS51012">
    <property type="entry name" value="ABC_TM2"/>
    <property type="match status" value="1"/>
</dbReference>
<comment type="caution">
    <text evidence="7">The sequence shown here is derived from an EMBL/GenBank/DDBJ whole genome shotgun (WGS) entry which is preliminary data.</text>
</comment>
<evidence type="ECO:0000313" key="7">
    <source>
        <dbReference type="EMBL" id="PQO31419.1"/>
    </source>
</evidence>
<evidence type="ECO:0000256" key="1">
    <source>
        <dbReference type="ARBA" id="ARBA00004141"/>
    </source>
</evidence>
<feature type="domain" description="ABC transmembrane type-2" evidence="6">
    <location>
        <begin position="112"/>
        <end position="342"/>
    </location>
</feature>
<proteinExistence type="inferred from homology"/>
<feature type="transmembrane region" description="Helical" evidence="5">
    <location>
        <begin position="194"/>
        <end position="220"/>
    </location>
</feature>
<gene>
    <name evidence="7" type="ORF">C5Y96_12275</name>
</gene>
<dbReference type="Proteomes" id="UP000240009">
    <property type="component" value="Unassembled WGS sequence"/>
</dbReference>
<dbReference type="PANTHER" id="PTHR43027:SF2">
    <property type="entry name" value="TRANSPORT PERMEASE PROTEIN"/>
    <property type="match status" value="1"/>
</dbReference>
<comment type="similarity">
    <text evidence="5">Belongs to the ABC-2 integral membrane protein family.</text>
</comment>
<organism evidence="7 8">
    <name type="scientific">Blastopirellula marina</name>
    <dbReference type="NCBI Taxonomy" id="124"/>
    <lineage>
        <taxon>Bacteria</taxon>
        <taxon>Pseudomonadati</taxon>
        <taxon>Planctomycetota</taxon>
        <taxon>Planctomycetia</taxon>
        <taxon>Pirellulales</taxon>
        <taxon>Pirellulaceae</taxon>
        <taxon>Blastopirellula</taxon>
    </lineage>
</organism>
<dbReference type="AlphaFoldDB" id="A0A2S8FGX6"/>
<dbReference type="GO" id="GO:0005886">
    <property type="term" value="C:plasma membrane"/>
    <property type="evidence" value="ECO:0007669"/>
    <property type="project" value="UniProtKB-SubCell"/>
</dbReference>
<keyword evidence="3 5" id="KW-1133">Transmembrane helix</keyword>
<evidence type="ECO:0000256" key="4">
    <source>
        <dbReference type="ARBA" id="ARBA00023136"/>
    </source>
</evidence>
<feature type="transmembrane region" description="Helical" evidence="5">
    <location>
        <begin position="317"/>
        <end position="339"/>
    </location>
</feature>
<evidence type="ECO:0000259" key="6">
    <source>
        <dbReference type="PROSITE" id="PS51012"/>
    </source>
</evidence>
<dbReference type="InterPro" id="IPR047817">
    <property type="entry name" value="ABC2_TM_bact-type"/>
</dbReference>
<keyword evidence="2 5" id="KW-0812">Transmembrane</keyword>
<dbReference type="InterPro" id="IPR013525">
    <property type="entry name" value="ABC2_TM"/>
</dbReference>
<dbReference type="EMBL" id="PUIA01000037">
    <property type="protein sequence ID" value="PQO31419.1"/>
    <property type="molecule type" value="Genomic_DNA"/>
</dbReference>
<sequence length="342" mass="38112">MRPMTQLVIARLKEFYREPEAVFWVYGFPILMTVALGVAFREQPEQTFRIEVIGPSAEVARTALQEDTRFHLGDSDEAAAKERLRTGRTDLVVTAGGTKQFDYLFVPTRPESQLARNEVDLVLQKASGRVDSAEVTSVELDVPGGRYIDFLVPGLLGMGLMGGGLWGLGFVVVDMRLRKLLKRFLATPMRKTDFLASLMISRLIFMVPEVLLLLVFAWLVFGVQIAGNPLTVVFFILLGAVSFAGLGLLIACRAKTLETVSGLMNLVMLPMWVLSGIFFSRERFPEFLQPAIRLLPLTALNDALRGVMLEGTGLFSLAHETIVLVLWGALSFVVALRYFRWH</sequence>
<evidence type="ECO:0000256" key="3">
    <source>
        <dbReference type="ARBA" id="ARBA00022989"/>
    </source>
</evidence>
<dbReference type="InterPro" id="IPR052902">
    <property type="entry name" value="ABC-2_transporter"/>
</dbReference>
<evidence type="ECO:0000256" key="5">
    <source>
        <dbReference type="RuleBase" id="RU361157"/>
    </source>
</evidence>
<comment type="subcellular location">
    <subcellularLocation>
        <location evidence="5">Cell membrane</location>
        <topology evidence="5">Multi-pass membrane protein</topology>
    </subcellularLocation>
    <subcellularLocation>
        <location evidence="1">Membrane</location>
        <topology evidence="1">Multi-pass membrane protein</topology>
    </subcellularLocation>
</comment>
<keyword evidence="5" id="KW-1003">Cell membrane</keyword>
<keyword evidence="4 5" id="KW-0472">Membrane</keyword>
<feature type="transmembrane region" description="Helical" evidence="5">
    <location>
        <begin position="21"/>
        <end position="40"/>
    </location>
</feature>
<reference evidence="7 8" key="1">
    <citation type="submission" date="2018-02" db="EMBL/GenBank/DDBJ databases">
        <title>Comparative genomes isolates from brazilian mangrove.</title>
        <authorList>
            <person name="Araujo J.E."/>
            <person name="Taketani R.G."/>
            <person name="Silva M.C.P."/>
            <person name="Loureco M.V."/>
            <person name="Andreote F.D."/>
        </authorList>
    </citation>
    <scope>NUCLEOTIDE SEQUENCE [LARGE SCALE GENOMIC DNA]</scope>
    <source>
        <strain evidence="7 8">HEX-2 MGV</strain>
    </source>
</reference>
<evidence type="ECO:0000256" key="2">
    <source>
        <dbReference type="ARBA" id="ARBA00022692"/>
    </source>
</evidence>
<dbReference type="PANTHER" id="PTHR43027">
    <property type="entry name" value="DOXORUBICIN RESISTANCE ABC TRANSPORTER PERMEASE PROTEIN DRRC-RELATED"/>
    <property type="match status" value="1"/>
</dbReference>
<dbReference type="OrthoDB" id="9788252at2"/>
<keyword evidence="5" id="KW-0813">Transport</keyword>
<dbReference type="Pfam" id="PF01061">
    <property type="entry name" value="ABC2_membrane"/>
    <property type="match status" value="1"/>
</dbReference>
<accession>A0A2S8FGX6</accession>
<feature type="transmembrane region" description="Helical" evidence="5">
    <location>
        <begin position="263"/>
        <end position="280"/>
    </location>
</feature>
<feature type="transmembrane region" description="Helical" evidence="5">
    <location>
        <begin position="232"/>
        <end position="251"/>
    </location>
</feature>
<name>A0A2S8FGX6_9BACT</name>
<evidence type="ECO:0000313" key="8">
    <source>
        <dbReference type="Proteomes" id="UP000240009"/>
    </source>
</evidence>
<protein>
    <recommendedName>
        <fullName evidence="5">Transport permease protein</fullName>
    </recommendedName>
</protein>
<feature type="transmembrane region" description="Helical" evidence="5">
    <location>
        <begin position="150"/>
        <end position="173"/>
    </location>
</feature>